<feature type="binding site" evidence="9">
    <location>
        <position position="124"/>
    </location>
    <ligand>
        <name>Zn(2+)</name>
        <dbReference type="ChEBI" id="CHEBI:29105"/>
    </ligand>
</feature>
<keyword evidence="3 9" id="KW-0378">Hydrolase</keyword>
<dbReference type="InterPro" id="IPR015375">
    <property type="entry name" value="NADH_PPase-like_N"/>
</dbReference>
<feature type="binding site" evidence="9">
    <location>
        <position position="121"/>
    </location>
    <ligand>
        <name>Zn(2+)</name>
        <dbReference type="ChEBI" id="CHEBI:29105"/>
    </ligand>
</feature>
<feature type="domain" description="Nudix hydrolase" evidence="10">
    <location>
        <begin position="148"/>
        <end position="274"/>
    </location>
</feature>
<dbReference type="GO" id="GO:0006742">
    <property type="term" value="P:NADP+ catabolic process"/>
    <property type="evidence" value="ECO:0007669"/>
    <property type="project" value="TreeGrafter"/>
</dbReference>
<dbReference type="InterPro" id="IPR000086">
    <property type="entry name" value="NUDIX_hydrolase_dom"/>
</dbReference>
<feature type="short sequence motif" description="Nudix box" evidence="9">
    <location>
        <begin position="185"/>
        <end position="206"/>
    </location>
</feature>
<dbReference type="InterPro" id="IPR020084">
    <property type="entry name" value="NUDIX_hydrolase_CS"/>
</dbReference>
<comment type="catalytic activity">
    <reaction evidence="8">
        <text>a 5'-end NAD(+)-phospho-ribonucleoside in mRNA + H2O = a 5'-end phospho-adenosine-phospho-ribonucleoside in mRNA + beta-nicotinamide D-ribonucleotide + 2 H(+)</text>
        <dbReference type="Rhea" id="RHEA:60876"/>
        <dbReference type="Rhea" id="RHEA-COMP:15698"/>
        <dbReference type="Rhea" id="RHEA-COMP:15719"/>
        <dbReference type="ChEBI" id="CHEBI:14649"/>
        <dbReference type="ChEBI" id="CHEBI:15377"/>
        <dbReference type="ChEBI" id="CHEBI:15378"/>
        <dbReference type="ChEBI" id="CHEBI:144029"/>
        <dbReference type="ChEBI" id="CHEBI:144051"/>
    </reaction>
    <physiologicalReaction direction="left-to-right" evidence="8">
        <dbReference type="Rhea" id="RHEA:60877"/>
    </physiologicalReaction>
</comment>
<gene>
    <name evidence="9" type="primary">nudC</name>
    <name evidence="11" type="ORF">D1Z90_09245</name>
</gene>
<dbReference type="EC" id="3.6.1.-" evidence="9"/>
<dbReference type="GO" id="GO:0008270">
    <property type="term" value="F:zinc ion binding"/>
    <property type="evidence" value="ECO:0007669"/>
    <property type="project" value="UniProtKB-UniRule"/>
</dbReference>
<dbReference type="GO" id="GO:0005829">
    <property type="term" value="C:cytosol"/>
    <property type="evidence" value="ECO:0007669"/>
    <property type="project" value="TreeGrafter"/>
</dbReference>
<evidence type="ECO:0000313" key="11">
    <source>
        <dbReference type="EMBL" id="RJG47888.1"/>
    </source>
</evidence>
<feature type="binding site" evidence="9">
    <location>
        <position position="200"/>
    </location>
    <ligand>
        <name>a divalent metal cation</name>
        <dbReference type="ChEBI" id="CHEBI:60240"/>
        <label>3</label>
    </ligand>
</feature>
<proteinExistence type="inferred from homology"/>
<feature type="binding site" evidence="9">
    <location>
        <position position="245"/>
    </location>
    <ligand>
        <name>a divalent metal cation</name>
        <dbReference type="ChEBI" id="CHEBI:60240"/>
        <label>3</label>
    </ligand>
</feature>
<dbReference type="PROSITE" id="PS51462">
    <property type="entry name" value="NUDIX"/>
    <property type="match status" value="1"/>
</dbReference>
<dbReference type="PANTHER" id="PTHR42904:SF6">
    <property type="entry name" value="NAD-CAPPED RNA HYDROLASE NUDT12"/>
    <property type="match status" value="1"/>
</dbReference>
<comment type="subunit">
    <text evidence="9">Homodimer.</text>
</comment>
<evidence type="ECO:0000256" key="7">
    <source>
        <dbReference type="ARBA" id="ARBA00023211"/>
    </source>
</evidence>
<evidence type="ECO:0000256" key="5">
    <source>
        <dbReference type="ARBA" id="ARBA00022842"/>
    </source>
</evidence>
<dbReference type="SUPFAM" id="SSF55811">
    <property type="entry name" value="Nudix"/>
    <property type="match status" value="2"/>
</dbReference>
<evidence type="ECO:0000259" key="10">
    <source>
        <dbReference type="PROSITE" id="PS51462"/>
    </source>
</evidence>
<keyword evidence="7 9" id="KW-0464">Manganese</keyword>
<dbReference type="InterPro" id="IPR015376">
    <property type="entry name" value="Znr_NADH_PPase"/>
</dbReference>
<dbReference type="Gene3D" id="3.90.79.20">
    <property type="match status" value="1"/>
</dbReference>
<keyword evidence="4 9" id="KW-0862">Zinc</keyword>
<comment type="catalytic activity">
    <reaction evidence="9">
        <text>NAD(+) + H2O = beta-nicotinamide D-ribonucleotide + AMP + 2 H(+)</text>
        <dbReference type="Rhea" id="RHEA:11800"/>
        <dbReference type="ChEBI" id="CHEBI:14649"/>
        <dbReference type="ChEBI" id="CHEBI:15377"/>
        <dbReference type="ChEBI" id="CHEBI:15378"/>
        <dbReference type="ChEBI" id="CHEBI:57540"/>
        <dbReference type="ChEBI" id="CHEBI:456215"/>
        <dbReference type="EC" id="3.6.1.22"/>
    </reaction>
</comment>
<evidence type="ECO:0000256" key="9">
    <source>
        <dbReference type="HAMAP-Rule" id="MF_00297"/>
    </source>
</evidence>
<dbReference type="Gene3D" id="3.90.79.10">
    <property type="entry name" value="Nucleoside Triphosphate Pyrophosphohydrolase"/>
    <property type="match status" value="1"/>
</dbReference>
<feature type="binding site" evidence="9">
    <location>
        <position position="200"/>
    </location>
    <ligand>
        <name>a divalent metal cation</name>
        <dbReference type="ChEBI" id="CHEBI:60240"/>
        <label>2</label>
    </ligand>
</feature>
<dbReference type="Pfam" id="PF00293">
    <property type="entry name" value="NUDIX"/>
    <property type="match status" value="1"/>
</dbReference>
<dbReference type="GO" id="GO:0000287">
    <property type="term" value="F:magnesium ion binding"/>
    <property type="evidence" value="ECO:0007669"/>
    <property type="project" value="UniProtKB-UniRule"/>
</dbReference>
<feature type="binding site" evidence="9">
    <location>
        <position position="139"/>
    </location>
    <ligand>
        <name>Zn(2+)</name>
        <dbReference type="ChEBI" id="CHEBI:29105"/>
    </ligand>
</feature>
<feature type="binding site" evidence="9">
    <location>
        <position position="245"/>
    </location>
    <ligand>
        <name>a divalent metal cation</name>
        <dbReference type="ChEBI" id="CHEBI:60240"/>
        <label>1</label>
    </ligand>
</feature>
<dbReference type="OrthoDB" id="9791656at2"/>
<feature type="binding site" evidence="9">
    <location>
        <position position="267"/>
    </location>
    <ligand>
        <name>substrate</name>
    </ligand>
</feature>
<sequence length="279" mass="31839">MEIVERRNLQNNQLVLNQTENSWWFILAGGKILVSHMSCAIPFGSLQELPFPDILPESVLPIGEYDASPCYLVDLGQEEQDMGMGEFRPLRYLLSRTDESLFNMAGRAVQIANFLDTHRFCGRCGNTMTHIDWELALKCYDCGHRCYPRISPCIIVAIRKDKRILLANHVRHNQPGNEIFTTLAGFVEAGETLEQCVQREVFEEAGIKVKNISYVKSQPWPFPHSLMMGFVADYDSGDIHIDPNELQAADWFSFDQLPLLPPEGTLARALIEKIRHRCR</sequence>
<feature type="binding site" evidence="9">
    <location>
        <begin position="218"/>
        <end position="225"/>
    </location>
    <ligand>
        <name>substrate</name>
    </ligand>
</feature>
<dbReference type="FunFam" id="3.90.79.10:FF:000004">
    <property type="entry name" value="NADH pyrophosphatase"/>
    <property type="match status" value="1"/>
</dbReference>
<dbReference type="GO" id="GO:0030145">
    <property type="term" value="F:manganese ion binding"/>
    <property type="evidence" value="ECO:0007669"/>
    <property type="project" value="UniProtKB-UniRule"/>
</dbReference>
<organism evidence="11 12">
    <name type="scientific">Motilimonas pumila</name>
    <dbReference type="NCBI Taxonomy" id="2303987"/>
    <lineage>
        <taxon>Bacteria</taxon>
        <taxon>Pseudomonadati</taxon>
        <taxon>Pseudomonadota</taxon>
        <taxon>Gammaproteobacteria</taxon>
        <taxon>Alteromonadales</taxon>
        <taxon>Alteromonadales genera incertae sedis</taxon>
        <taxon>Motilimonas</taxon>
    </lineage>
</organism>
<dbReference type="AlphaFoldDB" id="A0A418YF41"/>
<feature type="binding site" evidence="9">
    <location>
        <position position="142"/>
    </location>
    <ligand>
        <name>Zn(2+)</name>
        <dbReference type="ChEBI" id="CHEBI:29105"/>
    </ligand>
</feature>
<comment type="catalytic activity">
    <reaction evidence="9">
        <text>NADH + H2O = reduced beta-nicotinamide D-ribonucleotide + AMP + 2 H(+)</text>
        <dbReference type="Rhea" id="RHEA:48868"/>
        <dbReference type="ChEBI" id="CHEBI:15377"/>
        <dbReference type="ChEBI" id="CHEBI:15378"/>
        <dbReference type="ChEBI" id="CHEBI:57945"/>
        <dbReference type="ChEBI" id="CHEBI:90832"/>
        <dbReference type="ChEBI" id="CHEBI:456215"/>
        <dbReference type="EC" id="3.6.1.22"/>
    </reaction>
</comment>
<comment type="cofactor">
    <cofactor evidence="9">
        <name>Mg(2+)</name>
        <dbReference type="ChEBI" id="CHEBI:18420"/>
    </cofactor>
    <cofactor evidence="9">
        <name>Mn(2+)</name>
        <dbReference type="ChEBI" id="CHEBI:29035"/>
    </cofactor>
    <text evidence="9">Divalent metal cations. Mg(2+) or Mn(2+).</text>
</comment>
<evidence type="ECO:0000313" key="12">
    <source>
        <dbReference type="Proteomes" id="UP000283255"/>
    </source>
</evidence>
<accession>A0A418YF41</accession>
<dbReference type="GO" id="GO:0000210">
    <property type="term" value="F:NAD+ diphosphatase activity"/>
    <property type="evidence" value="ECO:0007669"/>
    <property type="project" value="UniProtKB-UniRule"/>
</dbReference>
<feature type="binding site" evidence="9">
    <location>
        <position position="91"/>
    </location>
    <ligand>
        <name>substrate</name>
    </ligand>
</feature>
<comment type="function">
    <text evidence="9">mRNA decapping enzyme that specifically removes the nicotinamide adenine dinucleotide (NAD) cap from a subset of mRNAs by hydrolyzing the diphosphate linkage to produce nicotinamide mononucleotide (NMN) and 5' monophosphate mRNA. The NAD-cap is present at the 5'-end of some mRNAs and stabilizes RNA against 5'-processing. Has preference for mRNAs with a 5'-end purine. Catalyzes the hydrolysis of a broad range of dinucleotide pyrophosphates.</text>
</comment>
<dbReference type="GO" id="GO:0035529">
    <property type="term" value="F:NADH pyrophosphatase activity"/>
    <property type="evidence" value="ECO:0007669"/>
    <property type="project" value="TreeGrafter"/>
</dbReference>
<dbReference type="InterPro" id="IPR050241">
    <property type="entry name" value="NAD-cap_RNA_hydrolase_NudC"/>
</dbReference>
<evidence type="ECO:0000256" key="2">
    <source>
        <dbReference type="ARBA" id="ARBA00022723"/>
    </source>
</evidence>
<protein>
    <recommendedName>
        <fullName evidence="9">NAD-capped RNA hydrolase NudC</fullName>
        <shortName evidence="9">DeNADding enzyme NudC</shortName>
        <ecNumber evidence="9">3.6.1.-</ecNumber>
    </recommendedName>
    <alternativeName>
        <fullName evidence="9">NADH pyrophosphatase</fullName>
        <ecNumber evidence="9">3.6.1.22</ecNumber>
    </alternativeName>
</protein>
<dbReference type="NCBIfam" id="NF001299">
    <property type="entry name" value="PRK00241.1"/>
    <property type="match status" value="1"/>
</dbReference>
<feature type="binding site" evidence="9">
    <location>
        <position position="204"/>
    </location>
    <ligand>
        <name>a divalent metal cation</name>
        <dbReference type="ChEBI" id="CHEBI:60240"/>
        <label>3</label>
    </ligand>
</feature>
<comment type="similarity">
    <text evidence="1 9">Belongs to the Nudix hydrolase family. NudC subfamily.</text>
</comment>
<evidence type="ECO:0000256" key="1">
    <source>
        <dbReference type="ARBA" id="ARBA00009595"/>
    </source>
</evidence>
<feature type="binding site" evidence="9">
    <location>
        <position position="134"/>
    </location>
    <ligand>
        <name>substrate</name>
    </ligand>
</feature>
<feature type="binding site" evidence="9">
    <location>
        <position position="184"/>
    </location>
    <ligand>
        <name>a divalent metal cation</name>
        <dbReference type="ChEBI" id="CHEBI:60240"/>
        <label>1</label>
    </ligand>
</feature>
<dbReference type="HAMAP" id="MF_00297">
    <property type="entry name" value="Nudix_NudC"/>
    <property type="match status" value="1"/>
</dbReference>
<feature type="binding site" evidence="9">
    <location>
        <position position="204"/>
    </location>
    <ligand>
        <name>a divalent metal cation</name>
        <dbReference type="ChEBI" id="CHEBI:60240"/>
        <label>1</label>
    </ligand>
</feature>
<dbReference type="Proteomes" id="UP000283255">
    <property type="component" value="Unassembled WGS sequence"/>
</dbReference>
<dbReference type="Pfam" id="PF09296">
    <property type="entry name" value="NUDIX-like"/>
    <property type="match status" value="1"/>
</dbReference>
<keyword evidence="2 9" id="KW-0479">Metal-binding</keyword>
<name>A0A418YF41_9GAMM</name>
<dbReference type="GO" id="GO:0019677">
    <property type="term" value="P:NAD+ catabolic process"/>
    <property type="evidence" value="ECO:0007669"/>
    <property type="project" value="TreeGrafter"/>
</dbReference>
<reference evidence="11 12" key="1">
    <citation type="submission" date="2018-09" db="EMBL/GenBank/DDBJ databases">
        <authorList>
            <person name="Wang F."/>
        </authorList>
    </citation>
    <scope>NUCLEOTIDE SEQUENCE [LARGE SCALE GENOMIC DNA]</scope>
    <source>
        <strain evidence="11 12">PLHSC7-2</strain>
    </source>
</reference>
<evidence type="ECO:0000256" key="4">
    <source>
        <dbReference type="ARBA" id="ARBA00022833"/>
    </source>
</evidence>
<dbReference type="InterPro" id="IPR049734">
    <property type="entry name" value="NudC-like_C"/>
</dbReference>
<dbReference type="Pfam" id="PF09297">
    <property type="entry name" value="Zn_ribbon_NUD"/>
    <property type="match status" value="1"/>
</dbReference>
<feature type="binding site" evidence="9">
    <location>
        <position position="147"/>
    </location>
    <ligand>
        <name>substrate</name>
    </ligand>
</feature>
<keyword evidence="6 9" id="KW-0520">NAD</keyword>
<evidence type="ECO:0000256" key="3">
    <source>
        <dbReference type="ARBA" id="ARBA00022801"/>
    </source>
</evidence>
<dbReference type="PROSITE" id="PS00893">
    <property type="entry name" value="NUDIX_BOX"/>
    <property type="match status" value="1"/>
</dbReference>
<dbReference type="PANTHER" id="PTHR42904">
    <property type="entry name" value="NUDIX HYDROLASE, NUDC SUBFAMILY"/>
    <property type="match status" value="1"/>
</dbReference>
<reference evidence="11 12" key="2">
    <citation type="submission" date="2019-01" db="EMBL/GenBank/DDBJ databases">
        <title>Motilimonas pumilus sp. nov., isolated from the gut of sea cucumber (Apostichopus japonicus).</title>
        <authorList>
            <person name="Wang F.-Q."/>
            <person name="Ren L.-H."/>
            <person name="Lin Y.-W."/>
            <person name="Sun G.-H."/>
            <person name="Du Z.-J."/>
            <person name="Zhao J.-X."/>
            <person name="Liu X.-J."/>
            <person name="Liu L.-J."/>
        </authorList>
    </citation>
    <scope>NUCLEOTIDE SEQUENCE [LARGE SCALE GENOMIC DNA]</scope>
    <source>
        <strain evidence="11 12">PLHSC7-2</strain>
    </source>
</reference>
<dbReference type="EMBL" id="QZCH01000010">
    <property type="protein sequence ID" value="RJG47888.1"/>
    <property type="molecule type" value="Genomic_DNA"/>
</dbReference>
<comment type="cofactor">
    <cofactor evidence="9">
        <name>Zn(2+)</name>
        <dbReference type="ChEBI" id="CHEBI:29105"/>
    </cofactor>
    <text evidence="9">Binds 1 zinc ion per subunit.</text>
</comment>
<evidence type="ECO:0000256" key="6">
    <source>
        <dbReference type="ARBA" id="ARBA00023027"/>
    </source>
</evidence>
<dbReference type="CDD" id="cd03429">
    <property type="entry name" value="NUDIX_NADH_pyrophosphatase_Nudt13"/>
    <property type="match status" value="1"/>
</dbReference>
<evidence type="ECO:0000256" key="8">
    <source>
        <dbReference type="ARBA" id="ARBA00023679"/>
    </source>
</evidence>
<keyword evidence="5 9" id="KW-0460">Magnesium</keyword>
<comment type="caution">
    <text evidence="9">Lacks conserved residue(s) required for the propagation of feature annotation.</text>
</comment>
<dbReference type="GO" id="GO:0110153">
    <property type="term" value="F:RNA NAD-cap (NMN-forming) hydrolase activity"/>
    <property type="evidence" value="ECO:0007669"/>
    <property type="project" value="RHEA"/>
</dbReference>
<dbReference type="EC" id="3.6.1.22" evidence="9"/>
<dbReference type="InterPro" id="IPR015797">
    <property type="entry name" value="NUDIX_hydrolase-like_dom_sf"/>
</dbReference>
<comment type="caution">
    <text evidence="11">The sequence shown here is derived from an EMBL/GenBank/DDBJ whole genome shotgun (WGS) entry which is preliminary data.</text>
</comment>
<dbReference type="InterPro" id="IPR022925">
    <property type="entry name" value="RNA_Hydrolase_NudC"/>
</dbReference>
<keyword evidence="12" id="KW-1185">Reference proteome</keyword>